<sequence length="410" mass="46088">MTYPRPNGNFPNQYGNHFQYPVDGNGNFASQGYQGQGYYQNPPMNQYGGIFAHPNQNTSFYYQHQNFARPPSNPSHHHHSNYQQRPNQNLYYPPASQIPQQIPQQYPQQRYPAPQPQSQNQYPQPPFQQPPQPQNQVPSYHPQNDIQPIDQHQGQKIEQSVTFPPKSSDNSIYVPPELLVPANPLEDESLSLSPLYKPYRSPFSFDIESKQSSSVQNNQDVNDSSFSYAAPPFSFNPNSTACCSFLKYGLQPVQGKFFICQTCTRNISQSLNKGNAHSADISPVTVCENCRNTCHKNHSFELLNPYIPAICHCGSGLIDDCLGPNSNMRCKCQLVPDNVKSCIMSNNPKDNHPLFICQTCSKKFNNNFIVCCACASICHVGHELDSAGFGCICNCNDCKSCKLVDNSMKH</sequence>
<organism evidence="2 3">
    <name type="scientific">Tritrichomonas musculus</name>
    <dbReference type="NCBI Taxonomy" id="1915356"/>
    <lineage>
        <taxon>Eukaryota</taxon>
        <taxon>Metamonada</taxon>
        <taxon>Parabasalia</taxon>
        <taxon>Tritrichomonadida</taxon>
        <taxon>Tritrichomonadidae</taxon>
        <taxon>Tritrichomonas</taxon>
    </lineage>
</organism>
<feature type="compositionally biased region" description="Pro residues" evidence="1">
    <location>
        <begin position="123"/>
        <end position="133"/>
    </location>
</feature>
<name>A0ABR2H8T9_9EUKA</name>
<evidence type="ECO:0000256" key="1">
    <source>
        <dbReference type="SAM" id="MobiDB-lite"/>
    </source>
</evidence>
<feature type="compositionally biased region" description="Low complexity" evidence="1">
    <location>
        <begin position="91"/>
        <end position="122"/>
    </location>
</feature>
<accession>A0ABR2H8T9</accession>
<feature type="region of interest" description="Disordered" evidence="1">
    <location>
        <begin position="65"/>
        <end position="147"/>
    </location>
</feature>
<evidence type="ECO:0000313" key="3">
    <source>
        <dbReference type="Proteomes" id="UP001470230"/>
    </source>
</evidence>
<reference evidence="2 3" key="1">
    <citation type="submission" date="2024-04" db="EMBL/GenBank/DDBJ databases">
        <title>Tritrichomonas musculus Genome.</title>
        <authorList>
            <person name="Alves-Ferreira E."/>
            <person name="Grigg M."/>
            <person name="Lorenzi H."/>
            <person name="Galac M."/>
        </authorList>
    </citation>
    <scope>NUCLEOTIDE SEQUENCE [LARGE SCALE GENOMIC DNA]</scope>
    <source>
        <strain evidence="2 3">EAF2021</strain>
    </source>
</reference>
<keyword evidence="3" id="KW-1185">Reference proteome</keyword>
<proteinExistence type="predicted"/>
<dbReference type="EMBL" id="JAPFFF010000038">
    <property type="protein sequence ID" value="KAK8842341.1"/>
    <property type="molecule type" value="Genomic_DNA"/>
</dbReference>
<comment type="caution">
    <text evidence="2">The sequence shown here is derived from an EMBL/GenBank/DDBJ whole genome shotgun (WGS) entry which is preliminary data.</text>
</comment>
<gene>
    <name evidence="2" type="ORF">M9Y10_025919</name>
</gene>
<evidence type="ECO:0008006" key="4">
    <source>
        <dbReference type="Google" id="ProtNLM"/>
    </source>
</evidence>
<dbReference type="Proteomes" id="UP001470230">
    <property type="component" value="Unassembled WGS sequence"/>
</dbReference>
<evidence type="ECO:0000313" key="2">
    <source>
        <dbReference type="EMBL" id="KAK8842341.1"/>
    </source>
</evidence>
<protein>
    <recommendedName>
        <fullName evidence="4">UBR-type domain-containing protein</fullName>
    </recommendedName>
</protein>